<evidence type="ECO:0000256" key="3">
    <source>
        <dbReference type="ARBA" id="ARBA00006743"/>
    </source>
</evidence>
<name>A0A8J6I2C7_9FIRM</name>
<accession>A0A8J6I2C7</accession>
<keyword evidence="4" id="KW-0028">Amino-acid biosynthesis</keyword>
<evidence type="ECO:0000256" key="8">
    <source>
        <dbReference type="ARBA" id="ARBA00023027"/>
    </source>
</evidence>
<evidence type="ECO:0000256" key="9">
    <source>
        <dbReference type="ARBA" id="ARBA00023167"/>
    </source>
</evidence>
<evidence type="ECO:0000313" key="14">
    <source>
        <dbReference type="Proteomes" id="UP000657177"/>
    </source>
</evidence>
<comment type="cofactor">
    <cofactor evidence="1 12">
        <name>FAD</name>
        <dbReference type="ChEBI" id="CHEBI:57692"/>
    </cofactor>
</comment>
<dbReference type="NCBIfam" id="TIGR00676">
    <property type="entry name" value="fadh2"/>
    <property type="match status" value="1"/>
</dbReference>
<dbReference type="GO" id="GO:0035999">
    <property type="term" value="P:tetrahydrofolate interconversion"/>
    <property type="evidence" value="ECO:0007669"/>
    <property type="project" value="UniProtKB-UniPathway"/>
</dbReference>
<dbReference type="AlphaFoldDB" id="A0A8J6I2C7"/>
<reference evidence="13" key="1">
    <citation type="submission" date="2020-06" db="EMBL/GenBank/DDBJ databases">
        <title>Novel chitinolytic bacterium.</title>
        <authorList>
            <person name="Ungkulpasvich U."/>
            <person name="Kosugi A."/>
            <person name="Uke A."/>
        </authorList>
    </citation>
    <scope>NUCLEOTIDE SEQUENCE</scope>
    <source>
        <strain evidence="13">UUS1-1</strain>
    </source>
</reference>
<evidence type="ECO:0000256" key="7">
    <source>
        <dbReference type="ARBA" id="ARBA00023002"/>
    </source>
</evidence>
<dbReference type="InterPro" id="IPR004620">
    <property type="entry name" value="MTHF_reductase_bac"/>
</dbReference>
<dbReference type="Gene3D" id="3.20.20.220">
    <property type="match status" value="1"/>
</dbReference>
<proteinExistence type="inferred from homology"/>
<dbReference type="SUPFAM" id="SSF51730">
    <property type="entry name" value="FAD-linked oxidoreductase"/>
    <property type="match status" value="1"/>
</dbReference>
<dbReference type="GO" id="GO:0009086">
    <property type="term" value="P:methionine biosynthetic process"/>
    <property type="evidence" value="ECO:0007669"/>
    <property type="project" value="UniProtKB-KW"/>
</dbReference>
<keyword evidence="14" id="KW-1185">Reference proteome</keyword>
<evidence type="ECO:0000256" key="1">
    <source>
        <dbReference type="ARBA" id="ARBA00001974"/>
    </source>
</evidence>
<keyword evidence="7 12" id="KW-0560">Oxidoreductase</keyword>
<sequence>MRIKDYYKNKPVFSLEIFPPKPGSPLDGVFATIDALSVLRPDFISVTYGAAGGSRFYTVEIADTIKNKYGIEALAHLTCINSTKEEVAEILGRLQKAKIENILALRGDRPADQSTIPPTTDFQYASDLIKFIKTKADFCIGAACYPEVHIEAEDAMADLHNLKRKVETGADFLITQLFLDNSIFYAFREKLDKLAIGVPVAAGIMPVLNKKQIERITSLCGASIPPKFRRILDRYENSPEALKEAGIAYATEQIIDLLSSGVDGIHLYTMNRPEVAKTIFGQISGIRKHLKAET</sequence>
<evidence type="ECO:0000256" key="2">
    <source>
        <dbReference type="ARBA" id="ARBA00004777"/>
    </source>
</evidence>
<organism evidence="13 14">
    <name type="scientific">Capillibacterium thermochitinicola</name>
    <dbReference type="NCBI Taxonomy" id="2699427"/>
    <lineage>
        <taxon>Bacteria</taxon>
        <taxon>Bacillati</taxon>
        <taxon>Bacillota</taxon>
        <taxon>Capillibacterium</taxon>
    </lineage>
</organism>
<dbReference type="Pfam" id="PF02219">
    <property type="entry name" value="MTHFR"/>
    <property type="match status" value="1"/>
</dbReference>
<comment type="pathway">
    <text evidence="10">Amino-acid biosynthesis; L-methionine biosynthesis via de novo pathway.</text>
</comment>
<keyword evidence="9" id="KW-0486">Methionine biosynthesis</keyword>
<protein>
    <recommendedName>
        <fullName evidence="12">Methylenetetrahydrofolate reductase</fullName>
        <ecNumber evidence="12">1.5.1.54</ecNumber>
    </recommendedName>
</protein>
<comment type="caution">
    <text evidence="13">The sequence shown here is derived from an EMBL/GenBank/DDBJ whole genome shotgun (WGS) entry which is preliminary data.</text>
</comment>
<comment type="similarity">
    <text evidence="3 12">Belongs to the methylenetetrahydrofolate reductase family.</text>
</comment>
<dbReference type="GO" id="GO:0005829">
    <property type="term" value="C:cytosol"/>
    <property type="evidence" value="ECO:0007669"/>
    <property type="project" value="InterPro"/>
</dbReference>
<dbReference type="RefSeq" id="WP_181340431.1">
    <property type="nucleotide sequence ID" value="NZ_JAAKDE010000031.1"/>
</dbReference>
<evidence type="ECO:0000256" key="5">
    <source>
        <dbReference type="ARBA" id="ARBA00022630"/>
    </source>
</evidence>
<gene>
    <name evidence="13" type="primary">metF</name>
    <name evidence="13" type="ORF">G5B42_10515</name>
</gene>
<keyword evidence="8" id="KW-0520">NAD</keyword>
<comment type="catalytic activity">
    <reaction evidence="11">
        <text>(6S)-5-methyl-5,6,7,8-tetrahydrofolate + NAD(+) = (6R)-5,10-methylene-5,6,7,8-tetrahydrofolate + NADH + H(+)</text>
        <dbReference type="Rhea" id="RHEA:19821"/>
        <dbReference type="ChEBI" id="CHEBI:15378"/>
        <dbReference type="ChEBI" id="CHEBI:15636"/>
        <dbReference type="ChEBI" id="CHEBI:18608"/>
        <dbReference type="ChEBI" id="CHEBI:57540"/>
        <dbReference type="ChEBI" id="CHEBI:57945"/>
        <dbReference type="EC" id="1.5.1.54"/>
    </reaction>
    <physiologicalReaction direction="right-to-left" evidence="11">
        <dbReference type="Rhea" id="RHEA:19823"/>
    </physiologicalReaction>
</comment>
<evidence type="ECO:0000256" key="12">
    <source>
        <dbReference type="RuleBase" id="RU003862"/>
    </source>
</evidence>
<dbReference type="InterPro" id="IPR003171">
    <property type="entry name" value="Mehydrof_redctse-like"/>
</dbReference>
<keyword evidence="5 12" id="KW-0285">Flavoprotein</keyword>
<dbReference type="EC" id="1.5.1.54" evidence="12"/>
<dbReference type="GO" id="GO:0071949">
    <property type="term" value="F:FAD binding"/>
    <property type="evidence" value="ECO:0007669"/>
    <property type="project" value="TreeGrafter"/>
</dbReference>
<keyword evidence="6 12" id="KW-0274">FAD</keyword>
<comment type="pathway">
    <text evidence="2 12">One-carbon metabolism; tetrahydrofolate interconversion.</text>
</comment>
<dbReference type="UniPathway" id="UPA00193"/>
<evidence type="ECO:0000256" key="6">
    <source>
        <dbReference type="ARBA" id="ARBA00022827"/>
    </source>
</evidence>
<evidence type="ECO:0000256" key="10">
    <source>
        <dbReference type="ARBA" id="ARBA00034478"/>
    </source>
</evidence>
<dbReference type="InterPro" id="IPR029041">
    <property type="entry name" value="FAD-linked_oxidoreductase-like"/>
</dbReference>
<evidence type="ECO:0000256" key="4">
    <source>
        <dbReference type="ARBA" id="ARBA00022605"/>
    </source>
</evidence>
<dbReference type="PANTHER" id="PTHR45754">
    <property type="entry name" value="METHYLENETETRAHYDROFOLATE REDUCTASE"/>
    <property type="match status" value="1"/>
</dbReference>
<dbReference type="GO" id="GO:0106312">
    <property type="term" value="F:methylenetetrahydrofolate reductase (NADH) activity"/>
    <property type="evidence" value="ECO:0007669"/>
    <property type="project" value="UniProtKB-EC"/>
</dbReference>
<evidence type="ECO:0000313" key="13">
    <source>
        <dbReference type="EMBL" id="MBA2133963.1"/>
    </source>
</evidence>
<dbReference type="EMBL" id="JAAKDE010000031">
    <property type="protein sequence ID" value="MBA2133963.1"/>
    <property type="molecule type" value="Genomic_DNA"/>
</dbReference>
<evidence type="ECO:0000256" key="11">
    <source>
        <dbReference type="ARBA" id="ARBA00048628"/>
    </source>
</evidence>
<dbReference type="Proteomes" id="UP000657177">
    <property type="component" value="Unassembled WGS sequence"/>
</dbReference>
<dbReference type="CDD" id="cd00537">
    <property type="entry name" value="MTHFR"/>
    <property type="match status" value="1"/>
</dbReference>
<dbReference type="PANTHER" id="PTHR45754:SF3">
    <property type="entry name" value="METHYLENETETRAHYDROFOLATE REDUCTASE (NADPH)"/>
    <property type="match status" value="1"/>
</dbReference>